<dbReference type="InterPro" id="IPR017455">
    <property type="entry name" value="Znf_FYVE-rel"/>
</dbReference>
<keyword evidence="3" id="KW-0862">Zinc</keyword>
<organism evidence="5">
    <name type="scientific">Daphnia magna</name>
    <dbReference type="NCBI Taxonomy" id="35525"/>
    <lineage>
        <taxon>Eukaryota</taxon>
        <taxon>Metazoa</taxon>
        <taxon>Ecdysozoa</taxon>
        <taxon>Arthropoda</taxon>
        <taxon>Crustacea</taxon>
        <taxon>Branchiopoda</taxon>
        <taxon>Diplostraca</taxon>
        <taxon>Cladocera</taxon>
        <taxon>Anomopoda</taxon>
        <taxon>Daphniidae</taxon>
        <taxon>Daphnia</taxon>
    </lineage>
</organism>
<evidence type="ECO:0000256" key="4">
    <source>
        <dbReference type="ARBA" id="ARBA00023054"/>
    </source>
</evidence>
<reference evidence="5" key="1">
    <citation type="submission" date="2015-10" db="EMBL/GenBank/DDBJ databases">
        <title>EvidentialGene: Evidence-directed Construction of Complete mRNA Transcriptomes without Genomes.</title>
        <authorList>
            <person name="Gilbert D.G."/>
        </authorList>
    </citation>
    <scope>NUCLEOTIDE SEQUENCE</scope>
</reference>
<dbReference type="SMART" id="SM00593">
    <property type="entry name" value="RUN"/>
    <property type="match status" value="1"/>
</dbReference>
<dbReference type="GO" id="GO:0005737">
    <property type="term" value="C:cytoplasm"/>
    <property type="evidence" value="ECO:0007669"/>
    <property type="project" value="TreeGrafter"/>
</dbReference>
<name>A0A0P6IRA1_9CRUS</name>
<dbReference type="FunFam" id="1.20.58.900:FF:000011">
    <property type="entry name" value="Uncharacterized protein, isoform B"/>
    <property type="match status" value="1"/>
</dbReference>
<dbReference type="InterPro" id="IPR011011">
    <property type="entry name" value="Znf_FYVE_PHD"/>
</dbReference>
<keyword evidence="4" id="KW-0175">Coiled coil</keyword>
<dbReference type="Pfam" id="PF01363">
    <property type="entry name" value="FYVE"/>
    <property type="match status" value="1"/>
</dbReference>
<dbReference type="PANTHER" id="PTHR45956:SF6">
    <property type="entry name" value="RUN DOMAIN-CONTAINING PROTEIN"/>
    <property type="match status" value="1"/>
</dbReference>
<accession>A0A0P6IRA1</accession>
<dbReference type="OrthoDB" id="79871at2759"/>
<dbReference type="Pfam" id="PF02759">
    <property type="entry name" value="RUN"/>
    <property type="match status" value="1"/>
</dbReference>
<proteinExistence type="predicted"/>
<dbReference type="SUPFAM" id="SSF57903">
    <property type="entry name" value="FYVE/PHD zinc finger"/>
    <property type="match status" value="1"/>
</dbReference>
<dbReference type="AlphaFoldDB" id="A0A0P6IRA1"/>
<evidence type="ECO:0000313" key="5">
    <source>
        <dbReference type="EMBL" id="JAN87812.1"/>
    </source>
</evidence>
<protein>
    <submittedName>
        <fullName evidence="5">RUN and FYVE domain-containing protein</fullName>
    </submittedName>
</protein>
<dbReference type="PANTHER" id="PTHR45956">
    <property type="entry name" value="RUN AND FYVE DOMAIN-CONTAINING PROTEIN 2-LIKE PROTEIN"/>
    <property type="match status" value="1"/>
</dbReference>
<dbReference type="CDD" id="cd17681">
    <property type="entry name" value="RUN_RUFY1_like"/>
    <property type="match status" value="1"/>
</dbReference>
<dbReference type="PROSITE" id="PS50826">
    <property type="entry name" value="RUN"/>
    <property type="match status" value="1"/>
</dbReference>
<dbReference type="InterPro" id="IPR047335">
    <property type="entry name" value="RUFY1-3"/>
</dbReference>
<keyword evidence="1" id="KW-0479">Metal-binding</keyword>
<dbReference type="InterPro" id="IPR000306">
    <property type="entry name" value="Znf_FYVE"/>
</dbReference>
<evidence type="ECO:0000256" key="3">
    <source>
        <dbReference type="ARBA" id="ARBA00022833"/>
    </source>
</evidence>
<dbReference type="SMART" id="SM00064">
    <property type="entry name" value="FYVE"/>
    <property type="match status" value="1"/>
</dbReference>
<dbReference type="Gene3D" id="3.30.40.10">
    <property type="entry name" value="Zinc/RING finger domain, C3HC4 (zinc finger)"/>
    <property type="match status" value="1"/>
</dbReference>
<dbReference type="SUPFAM" id="SSF140741">
    <property type="entry name" value="RUN domain-like"/>
    <property type="match status" value="1"/>
</dbReference>
<keyword evidence="2" id="KW-0863">Zinc-finger</keyword>
<sequence length="671" mass="76975">MYHQGTRSKRNQRALSMISMDSFPCRIKSEMSSINDTIYLCNFRVSVDGDWLCLKELHELQSCEFPSRPPFFREEYERDPAQVERTNLVNLCKLIVKELIDSSVQYGRMLDSDFVPLQHFFIVLEHALRHGLRPKKGILGPKKELWDLLQTVEKSANEACDITASVRDLPTVRTSLGRARAWIRLALMQKKLADYLKVLIDQRDGVLHEYYEPGALLLCDEAVIVLGLLLGLNVVDCNLCLKEEDLDSQQGVIDFSLYLRTGSNNSMNATSDTVDSSSMTAVLDQKNYVEELNRHLSATITNLQTRLDATTTSNTLMKEELALAKLALAKAQEENTLLKGYVRNERSDSGSQEMEPVNATNHRSSTYMAAEDAIAEVKLLLAEEKNHRLDLEKELELQRNMRAETEVALKLLEKDIHEKQDTIISLRKQLEDIKVINLEMFRKLQDQEKTANIKNEYVAKLEAEIGDNKKNLRLTQEQMDELKLTAKRTEDNVRRSMEENMELQSHCRTLEEDLRLEKEWRSSLQESIVTDRTTMAELQQKLEESHEIRIDYADLEGKHQRLLKLCNDQEKALEEVGVRLRDTKLEADTLKEATVWAPRDAQWAPDEQVTHCGLCNKEFNLARRKHHCRSCGEIFCAACSDQQAQLASSAKPVRVCDTCHTRLLQRYSAAS</sequence>
<dbReference type="InterPro" id="IPR013083">
    <property type="entry name" value="Znf_RING/FYVE/PHD"/>
</dbReference>
<evidence type="ECO:0000256" key="1">
    <source>
        <dbReference type="ARBA" id="ARBA00022723"/>
    </source>
</evidence>
<evidence type="ECO:0000256" key="2">
    <source>
        <dbReference type="ARBA" id="ARBA00022771"/>
    </source>
</evidence>
<dbReference type="PROSITE" id="PS50178">
    <property type="entry name" value="ZF_FYVE"/>
    <property type="match status" value="1"/>
</dbReference>
<dbReference type="InterPro" id="IPR037213">
    <property type="entry name" value="Run_dom_sf"/>
</dbReference>
<dbReference type="EMBL" id="GDIQ01006925">
    <property type="protein sequence ID" value="JAN87812.1"/>
    <property type="molecule type" value="Transcribed_RNA"/>
</dbReference>
<dbReference type="Gene3D" id="1.20.58.900">
    <property type="match status" value="1"/>
</dbReference>
<dbReference type="InterPro" id="IPR004012">
    <property type="entry name" value="Run_dom"/>
</dbReference>
<dbReference type="GO" id="GO:0008270">
    <property type="term" value="F:zinc ion binding"/>
    <property type="evidence" value="ECO:0007669"/>
    <property type="project" value="UniProtKB-KW"/>
</dbReference>
<dbReference type="CDD" id="cd15721">
    <property type="entry name" value="FYVE_RUFY1_like"/>
    <property type="match status" value="1"/>
</dbReference>